<evidence type="ECO:0000313" key="2">
    <source>
        <dbReference type="Proteomes" id="UP000028999"/>
    </source>
</evidence>
<dbReference type="AlphaFoldDB" id="A0A078H7T0"/>
<organism evidence="1 2">
    <name type="scientific">Brassica napus</name>
    <name type="common">Rape</name>
    <dbReference type="NCBI Taxonomy" id="3708"/>
    <lineage>
        <taxon>Eukaryota</taxon>
        <taxon>Viridiplantae</taxon>
        <taxon>Streptophyta</taxon>
        <taxon>Embryophyta</taxon>
        <taxon>Tracheophyta</taxon>
        <taxon>Spermatophyta</taxon>
        <taxon>Magnoliopsida</taxon>
        <taxon>eudicotyledons</taxon>
        <taxon>Gunneridae</taxon>
        <taxon>Pentapetalae</taxon>
        <taxon>rosids</taxon>
        <taxon>malvids</taxon>
        <taxon>Brassicales</taxon>
        <taxon>Brassicaceae</taxon>
        <taxon>Brassiceae</taxon>
        <taxon>Brassica</taxon>
    </lineage>
</organism>
<dbReference type="Gramene" id="CDY33524">
    <property type="protein sequence ID" value="CDY33524"/>
    <property type="gene ID" value="GSBRNA2T00054777001"/>
</dbReference>
<protein>
    <submittedName>
        <fullName evidence="1">BnaC02g26320D protein</fullName>
    </submittedName>
</protein>
<sequence length="161" mass="18429">MTKSPKIHIHGVYFLYNSPFGLALNRLVPRDEKLRFVFSPLRNSRCYQTVGFSFFTGETIFRCDLINFTGSDSHIFESDEPVGSEPSDGAFKFQVSSPSGNRSHFVVMDELGMPSRMFETGFEPMGKKRVNNYFNLRWIELIKSALDDDQLAQLNASHFLI</sequence>
<name>A0A078H7T0_BRANA</name>
<gene>
    <name evidence="1" type="primary">BnaC02g26320D</name>
    <name evidence="1" type="ORF">GSBRNA2T00054777001</name>
</gene>
<keyword evidence="2" id="KW-1185">Reference proteome</keyword>
<reference evidence="1 2" key="1">
    <citation type="journal article" date="2014" name="Science">
        <title>Plant genetics. Early allopolyploid evolution in the post-Neolithic Brassica napus oilseed genome.</title>
        <authorList>
            <person name="Chalhoub B."/>
            <person name="Denoeud F."/>
            <person name="Liu S."/>
            <person name="Parkin I.A."/>
            <person name="Tang H."/>
            <person name="Wang X."/>
            <person name="Chiquet J."/>
            <person name="Belcram H."/>
            <person name="Tong C."/>
            <person name="Samans B."/>
            <person name="Correa M."/>
            <person name="Da Silva C."/>
            <person name="Just J."/>
            <person name="Falentin C."/>
            <person name="Koh C.S."/>
            <person name="Le Clainche I."/>
            <person name="Bernard M."/>
            <person name="Bento P."/>
            <person name="Noel B."/>
            <person name="Labadie K."/>
            <person name="Alberti A."/>
            <person name="Charles M."/>
            <person name="Arnaud D."/>
            <person name="Guo H."/>
            <person name="Daviaud C."/>
            <person name="Alamery S."/>
            <person name="Jabbari K."/>
            <person name="Zhao M."/>
            <person name="Edger P.P."/>
            <person name="Chelaifa H."/>
            <person name="Tack D."/>
            <person name="Lassalle G."/>
            <person name="Mestiri I."/>
            <person name="Schnel N."/>
            <person name="Le Paslier M.C."/>
            <person name="Fan G."/>
            <person name="Renault V."/>
            <person name="Bayer P.E."/>
            <person name="Golicz A.A."/>
            <person name="Manoli S."/>
            <person name="Lee T.H."/>
            <person name="Thi V.H."/>
            <person name="Chalabi S."/>
            <person name="Hu Q."/>
            <person name="Fan C."/>
            <person name="Tollenaere R."/>
            <person name="Lu Y."/>
            <person name="Battail C."/>
            <person name="Shen J."/>
            <person name="Sidebottom C.H."/>
            <person name="Wang X."/>
            <person name="Canaguier A."/>
            <person name="Chauveau A."/>
            <person name="Berard A."/>
            <person name="Deniot G."/>
            <person name="Guan M."/>
            <person name="Liu Z."/>
            <person name="Sun F."/>
            <person name="Lim Y.P."/>
            <person name="Lyons E."/>
            <person name="Town C.D."/>
            <person name="Bancroft I."/>
            <person name="Wang X."/>
            <person name="Meng J."/>
            <person name="Ma J."/>
            <person name="Pires J.C."/>
            <person name="King G.J."/>
            <person name="Brunel D."/>
            <person name="Delourme R."/>
            <person name="Renard M."/>
            <person name="Aury J.M."/>
            <person name="Adams K.L."/>
            <person name="Batley J."/>
            <person name="Snowdon R.J."/>
            <person name="Tost J."/>
            <person name="Edwards D."/>
            <person name="Zhou Y."/>
            <person name="Hua W."/>
            <person name="Sharpe A.G."/>
            <person name="Paterson A.H."/>
            <person name="Guan C."/>
            <person name="Wincker P."/>
        </authorList>
    </citation>
    <scope>NUCLEOTIDE SEQUENCE [LARGE SCALE GENOMIC DNA]</scope>
    <source>
        <strain evidence="2">cv. Darmor-bzh</strain>
    </source>
</reference>
<dbReference type="Proteomes" id="UP000028999">
    <property type="component" value="Unassembled WGS sequence"/>
</dbReference>
<dbReference type="PaxDb" id="3708-A0A078H7T0"/>
<dbReference type="OMA" id="FRCDLIN"/>
<dbReference type="EMBL" id="LK032316">
    <property type="protein sequence ID" value="CDY33524.1"/>
    <property type="molecule type" value="Genomic_DNA"/>
</dbReference>
<accession>A0A078H7T0</accession>
<evidence type="ECO:0000313" key="1">
    <source>
        <dbReference type="EMBL" id="CDY33524.1"/>
    </source>
</evidence>
<proteinExistence type="predicted"/>